<reference evidence="7" key="1">
    <citation type="submission" date="2022-10" db="EMBL/GenBank/DDBJ databases">
        <title>Novel sulphate-reducing endosymbionts in the free-living metamonad Anaeramoeba.</title>
        <authorList>
            <person name="Jerlstrom-Hultqvist J."/>
            <person name="Cepicka I."/>
            <person name="Gallot-Lavallee L."/>
            <person name="Salas-Leiva D."/>
            <person name="Curtis B.A."/>
            <person name="Zahonova K."/>
            <person name="Pipaliya S."/>
            <person name="Dacks J."/>
            <person name="Roger A.J."/>
        </authorList>
    </citation>
    <scope>NUCLEOTIDE SEQUENCE</scope>
    <source>
        <strain evidence="7">BMAN</strain>
    </source>
</reference>
<dbReference type="Proteomes" id="UP001149090">
    <property type="component" value="Unassembled WGS sequence"/>
</dbReference>
<comment type="subcellular location">
    <subcellularLocation>
        <location evidence="1">Membrane</location>
        <topology evidence="1">Multi-pass membrane protein</topology>
    </subcellularLocation>
</comment>
<keyword evidence="2 6" id="KW-0812">Transmembrane</keyword>
<sequence length="197" mass="21645">MGTPHLVFLLKVLSGIVSTAMFLCGFIGIAKSTGGSFKVDEFYLTFNALFFSIVIAVAEFMEFPFFFQKLGFAKGYTGRGFLSILLGSFGVACGQNHTYLLIVGILTCIYGLAILILGMTILQDERKGIESDLLSTTYSRKAVYTTAVADQDNKEENQTIQPKNQEENKEDQQNKDEKETTTTTSSTSSDSDSDSKN</sequence>
<evidence type="ECO:0000256" key="4">
    <source>
        <dbReference type="ARBA" id="ARBA00023136"/>
    </source>
</evidence>
<dbReference type="GO" id="GO:0016020">
    <property type="term" value="C:membrane"/>
    <property type="evidence" value="ECO:0007669"/>
    <property type="project" value="UniProtKB-SubCell"/>
</dbReference>
<evidence type="ECO:0000256" key="5">
    <source>
        <dbReference type="SAM" id="MobiDB-lite"/>
    </source>
</evidence>
<feature type="transmembrane region" description="Helical" evidence="6">
    <location>
        <begin position="99"/>
        <end position="122"/>
    </location>
</feature>
<keyword evidence="8" id="KW-1185">Reference proteome</keyword>
<proteinExistence type="predicted"/>
<dbReference type="InterPro" id="IPR013714">
    <property type="entry name" value="Golgi_TVP15"/>
</dbReference>
<accession>A0A9Q0LTQ7</accession>
<evidence type="ECO:0000313" key="8">
    <source>
        <dbReference type="Proteomes" id="UP001149090"/>
    </source>
</evidence>
<gene>
    <name evidence="7" type="ORF">M0811_05435</name>
</gene>
<evidence type="ECO:0000256" key="2">
    <source>
        <dbReference type="ARBA" id="ARBA00022692"/>
    </source>
</evidence>
<feature type="region of interest" description="Disordered" evidence="5">
    <location>
        <begin position="149"/>
        <end position="197"/>
    </location>
</feature>
<feature type="compositionally biased region" description="Low complexity" evidence="5">
    <location>
        <begin position="181"/>
        <end position="190"/>
    </location>
</feature>
<dbReference type="OrthoDB" id="423534at2759"/>
<comment type="caution">
    <text evidence="7">The sequence shown here is derived from an EMBL/GenBank/DDBJ whole genome shotgun (WGS) entry which is preliminary data.</text>
</comment>
<evidence type="ECO:0000256" key="1">
    <source>
        <dbReference type="ARBA" id="ARBA00004141"/>
    </source>
</evidence>
<name>A0A9Q0LTQ7_ANAIG</name>
<evidence type="ECO:0000256" key="3">
    <source>
        <dbReference type="ARBA" id="ARBA00022989"/>
    </source>
</evidence>
<protein>
    <submittedName>
        <fullName evidence="7">Golgi apparatus membrane protein tvp15</fullName>
    </submittedName>
</protein>
<keyword evidence="4 6" id="KW-0472">Membrane</keyword>
<dbReference type="Pfam" id="PF08507">
    <property type="entry name" value="COPI_assoc"/>
    <property type="match status" value="1"/>
</dbReference>
<evidence type="ECO:0000256" key="6">
    <source>
        <dbReference type="SAM" id="Phobius"/>
    </source>
</evidence>
<feature type="transmembrane region" description="Helical" evidence="6">
    <location>
        <begin position="42"/>
        <end position="61"/>
    </location>
</feature>
<organism evidence="7 8">
    <name type="scientific">Anaeramoeba ignava</name>
    <name type="common">Anaerobic marine amoeba</name>
    <dbReference type="NCBI Taxonomy" id="1746090"/>
    <lineage>
        <taxon>Eukaryota</taxon>
        <taxon>Metamonada</taxon>
        <taxon>Anaeramoebidae</taxon>
        <taxon>Anaeramoeba</taxon>
    </lineage>
</organism>
<evidence type="ECO:0000313" key="7">
    <source>
        <dbReference type="EMBL" id="KAJ5077745.1"/>
    </source>
</evidence>
<keyword evidence="3 6" id="KW-1133">Transmembrane helix</keyword>
<dbReference type="EMBL" id="JAPDFW010000056">
    <property type="protein sequence ID" value="KAJ5077745.1"/>
    <property type="molecule type" value="Genomic_DNA"/>
</dbReference>
<feature type="compositionally biased region" description="Basic and acidic residues" evidence="5">
    <location>
        <begin position="164"/>
        <end position="180"/>
    </location>
</feature>
<feature type="transmembrane region" description="Helical" evidence="6">
    <location>
        <begin position="6"/>
        <end position="30"/>
    </location>
</feature>
<dbReference type="AlphaFoldDB" id="A0A9Q0LTQ7"/>